<organism evidence="5 6">
    <name type="scientific">Linnemannia exigua</name>
    <dbReference type="NCBI Taxonomy" id="604196"/>
    <lineage>
        <taxon>Eukaryota</taxon>
        <taxon>Fungi</taxon>
        <taxon>Fungi incertae sedis</taxon>
        <taxon>Mucoromycota</taxon>
        <taxon>Mortierellomycotina</taxon>
        <taxon>Mortierellomycetes</taxon>
        <taxon>Mortierellales</taxon>
        <taxon>Mortierellaceae</taxon>
        <taxon>Linnemannia</taxon>
    </lineage>
</organism>
<dbReference type="Proteomes" id="UP001194580">
    <property type="component" value="Unassembled WGS sequence"/>
</dbReference>
<comment type="caution">
    <text evidence="5">The sequence shown here is derived from an EMBL/GenBank/DDBJ whole genome shotgun (WGS) entry which is preliminary data.</text>
</comment>
<dbReference type="GO" id="GO:0045022">
    <property type="term" value="P:early endosome to late endosome transport"/>
    <property type="evidence" value="ECO:0007669"/>
    <property type="project" value="TreeGrafter"/>
</dbReference>
<dbReference type="InterPro" id="IPR037191">
    <property type="entry name" value="VPS9_dom_sf"/>
</dbReference>
<feature type="region of interest" description="Disordered" evidence="3">
    <location>
        <begin position="995"/>
        <end position="1072"/>
    </location>
</feature>
<sequence length="1292" mass="142539">MKAKAGSCNSSIDRLWGYCRKVKVQALLQARQIPIEAISQDPSILHLSTRCKQQTGRKAPEPVAGTDSGQDIFTQQLHFERHDRFPGVFQNLEKLIMDFNDGVMTKGNLDEIRSSVDRLLADSVDLLNQVDAKVLSAMLDEYGVTVDILDQLLENHIMNSTYDIVFFKITSHLKQQDWELAEAIRELRLVFQNLDLGQVGLPDTPQHFQSIVSALNEFQSIGVLRTPEEKLACLVQTIRVTSTLSGGADDLIPILLLTVLRSGISNLASNLYYMKNFILFGDSSRGEYGYSLSTLEAVSRYILTHTKQLSPLSARNQEFWEAICCGDLEGVKSIYTNKSDIANIHPVPPTLSRRVSTASLESGSDMSLHSSLNISLATTPMQSRDAEGNNGLLLACKSQQEGVLRYLLEEQGSSIVVANYEGKTPLMLAVELENIEMVRIVLEAIIRQEKNAINRQDVLGNSGMHMAVSKDNRALLNELLTVESNLSLPNNDGDTPLIIASKLSDKSEQYRNAVRLISSRMSSAELDRQNNRGDAAIHFLTDTALIKHLVQCGANPDVDNYAGWTPLLKWALHDNAAVSVIDGSTPLQLACQSNSVSVVEFLLQSGSNPELRDWSNESPADMTTDSAILDMLDNAMLFWESGQRDLTGTTDARTNTARQDARLSSKNPGSKPSGKRLIRVVRGAVEQDGKIRYIVKSGSTADRSAIVTMPRSLDDFRFLRENLLIEGPDACIPSLEGFFSPFLLSPSRPSKTVLAISARRLDMFLNYLSDHPVLANHELVWEFMLMPELQREMITERSQCKQENTIDSIFDNFPPVVENLEHEETYFRFLNEEIVKLDKAVHNVWVCSRKLNRSAQDVPQELDLLSSVLIRMDHINFDNKDEYAQALRSIAATQKTMYTSDIESLGNLFEDFSFVIDGTLKALRHPQEIINSIRQLRTSAAKIEQSVRRSDMWWSGLSTIGEGAMTAFGGAGAALGVVGNAATSTLEAVSGTIVSGRAGHQHTRSASEGMTKKKTSIPERPRALSPQPFARVARTPTTPPSSPANGASSLVVKLPPPPQSNNTTTLTSVRSQSRQFHELNSRSLSASSLLTSPFTSIAAVASAAVGQVPLEEIQDKIGKASSLLNSLRGSLFEELAHLQSHHTKELERAMRDFGARQLQIEKSRLRDMMEILDDLRVETTVKATTPTLGSQILAGSTKDPFTLGRSSRGVSRQPSSNALGNMGAGLLQETSSRLLVDQEYDEKAEVRLFQQRQADKGLSRSRSQSVHSGQGNSASVIKKDDDTLSEKIPFDD</sequence>
<dbReference type="Gene3D" id="1.25.40.20">
    <property type="entry name" value="Ankyrin repeat-containing domain"/>
    <property type="match status" value="2"/>
</dbReference>
<feature type="compositionally biased region" description="Polar residues" evidence="3">
    <location>
        <begin position="1204"/>
        <end position="1219"/>
    </location>
</feature>
<dbReference type="GO" id="GO:0035091">
    <property type="term" value="F:phosphatidylinositol binding"/>
    <property type="evidence" value="ECO:0007669"/>
    <property type="project" value="InterPro"/>
</dbReference>
<dbReference type="Pfam" id="PF02204">
    <property type="entry name" value="VPS9"/>
    <property type="match status" value="1"/>
</dbReference>
<feature type="repeat" description="ANK" evidence="2">
    <location>
        <begin position="421"/>
        <end position="443"/>
    </location>
</feature>
<dbReference type="GO" id="GO:0097422">
    <property type="term" value="C:tubular endosome"/>
    <property type="evidence" value="ECO:0007669"/>
    <property type="project" value="TreeGrafter"/>
</dbReference>
<feature type="repeat" description="ANK" evidence="2">
    <location>
        <begin position="582"/>
        <end position="614"/>
    </location>
</feature>
<evidence type="ECO:0000256" key="2">
    <source>
        <dbReference type="PROSITE-ProRule" id="PRU00023"/>
    </source>
</evidence>
<dbReference type="CDD" id="cd06093">
    <property type="entry name" value="PX_domain"/>
    <property type="match status" value="1"/>
</dbReference>
<dbReference type="PANTHER" id="PTHR24170:SF1">
    <property type="entry name" value="DOMAIN PROTEIN, PUTATIVE (AFU_ORTHOLOGUE AFUA_1G09870)-RELATED"/>
    <property type="match status" value="1"/>
</dbReference>
<feature type="compositionally biased region" description="Polar residues" evidence="3">
    <location>
        <begin position="647"/>
        <end position="658"/>
    </location>
</feature>
<dbReference type="GO" id="GO:0030133">
    <property type="term" value="C:transport vesicle"/>
    <property type="evidence" value="ECO:0007669"/>
    <property type="project" value="TreeGrafter"/>
</dbReference>
<protein>
    <recommendedName>
        <fullName evidence="4">VPS9 domain-containing protein</fullName>
    </recommendedName>
</protein>
<feature type="region of interest" description="Disordered" evidence="3">
    <location>
        <begin position="1252"/>
        <end position="1292"/>
    </location>
</feature>
<feature type="compositionally biased region" description="Basic and acidic residues" evidence="3">
    <location>
        <begin position="1277"/>
        <end position="1292"/>
    </location>
</feature>
<dbReference type="EMBL" id="JAAAIL010001404">
    <property type="protein sequence ID" value="KAG0269663.1"/>
    <property type="molecule type" value="Genomic_DNA"/>
</dbReference>
<dbReference type="GO" id="GO:0005886">
    <property type="term" value="C:plasma membrane"/>
    <property type="evidence" value="ECO:0007669"/>
    <property type="project" value="TreeGrafter"/>
</dbReference>
<dbReference type="InterPro" id="IPR002110">
    <property type="entry name" value="Ankyrin_rpt"/>
</dbReference>
<evidence type="ECO:0000313" key="6">
    <source>
        <dbReference type="Proteomes" id="UP001194580"/>
    </source>
</evidence>
<proteinExistence type="inferred from homology"/>
<dbReference type="GO" id="GO:0000149">
    <property type="term" value="F:SNARE binding"/>
    <property type="evidence" value="ECO:0007669"/>
    <property type="project" value="TreeGrafter"/>
</dbReference>
<evidence type="ECO:0000256" key="3">
    <source>
        <dbReference type="SAM" id="MobiDB-lite"/>
    </source>
</evidence>
<feature type="domain" description="VPS9" evidence="4">
    <location>
        <begin position="174"/>
        <end position="311"/>
    </location>
</feature>
<feature type="region of interest" description="Disordered" evidence="3">
    <location>
        <begin position="1191"/>
        <end position="1223"/>
    </location>
</feature>
<dbReference type="InterPro" id="IPR003123">
    <property type="entry name" value="VPS9"/>
</dbReference>
<reference evidence="5" key="1">
    <citation type="journal article" date="2020" name="Fungal Divers.">
        <title>Resolving the Mortierellaceae phylogeny through synthesis of multi-gene phylogenetics and phylogenomics.</title>
        <authorList>
            <person name="Vandepol N."/>
            <person name="Liber J."/>
            <person name="Desiro A."/>
            <person name="Na H."/>
            <person name="Kennedy M."/>
            <person name="Barry K."/>
            <person name="Grigoriev I.V."/>
            <person name="Miller A.N."/>
            <person name="O'Donnell K."/>
            <person name="Stajich J.E."/>
            <person name="Bonito G."/>
        </authorList>
    </citation>
    <scope>NUCLEOTIDE SEQUENCE</scope>
    <source>
        <strain evidence="5">NRRL 28262</strain>
    </source>
</reference>
<comment type="similarity">
    <text evidence="1">Belongs to the UPF0507 family.</text>
</comment>
<gene>
    <name evidence="5" type="ORF">BGZ95_001967</name>
</gene>
<dbReference type="SMART" id="SM00167">
    <property type="entry name" value="VPS9"/>
    <property type="match status" value="1"/>
</dbReference>
<dbReference type="Gene3D" id="1.20.1050.80">
    <property type="entry name" value="VPS9 domain"/>
    <property type="match status" value="1"/>
</dbReference>
<feature type="compositionally biased region" description="Polar residues" evidence="3">
    <location>
        <begin position="1060"/>
        <end position="1072"/>
    </location>
</feature>
<dbReference type="SUPFAM" id="SSF64268">
    <property type="entry name" value="PX domain"/>
    <property type="match status" value="1"/>
</dbReference>
<dbReference type="PROSITE" id="PS51205">
    <property type="entry name" value="VPS9"/>
    <property type="match status" value="1"/>
</dbReference>
<dbReference type="SUPFAM" id="SSF48403">
    <property type="entry name" value="Ankyrin repeat"/>
    <property type="match status" value="1"/>
</dbReference>
<dbReference type="SUPFAM" id="SSF109993">
    <property type="entry name" value="VPS9 domain"/>
    <property type="match status" value="1"/>
</dbReference>
<accession>A0AAD4H2D8</accession>
<evidence type="ECO:0000313" key="5">
    <source>
        <dbReference type="EMBL" id="KAG0269663.1"/>
    </source>
</evidence>
<dbReference type="Gene3D" id="3.30.1520.10">
    <property type="entry name" value="Phox-like domain"/>
    <property type="match status" value="1"/>
</dbReference>
<feature type="compositionally biased region" description="Polar residues" evidence="3">
    <location>
        <begin position="1260"/>
        <end position="1275"/>
    </location>
</feature>
<evidence type="ECO:0000259" key="4">
    <source>
        <dbReference type="PROSITE" id="PS51205"/>
    </source>
</evidence>
<dbReference type="PROSITE" id="PS50297">
    <property type="entry name" value="ANK_REP_REGION"/>
    <property type="match status" value="2"/>
</dbReference>
<feature type="region of interest" description="Disordered" evidence="3">
    <location>
        <begin position="647"/>
        <end position="675"/>
    </location>
</feature>
<dbReference type="PANTHER" id="PTHR24170">
    <property type="entry name" value="ANKYRIN REPEAT DOMAIN-CONTAINING PROTEIN 27"/>
    <property type="match status" value="1"/>
</dbReference>
<dbReference type="InterPro" id="IPR036871">
    <property type="entry name" value="PX_dom_sf"/>
</dbReference>
<keyword evidence="2" id="KW-0040">ANK repeat</keyword>
<dbReference type="GO" id="GO:0005085">
    <property type="term" value="F:guanyl-nucleotide exchange factor activity"/>
    <property type="evidence" value="ECO:0007669"/>
    <property type="project" value="TreeGrafter"/>
</dbReference>
<dbReference type="InterPro" id="IPR051248">
    <property type="entry name" value="UPF0507/Ank_repeat_27"/>
</dbReference>
<dbReference type="SMART" id="SM00248">
    <property type="entry name" value="ANK"/>
    <property type="match status" value="6"/>
</dbReference>
<dbReference type="GO" id="GO:0005770">
    <property type="term" value="C:late endosome"/>
    <property type="evidence" value="ECO:0007669"/>
    <property type="project" value="TreeGrafter"/>
</dbReference>
<dbReference type="PROSITE" id="PS50088">
    <property type="entry name" value="ANK_REPEAT"/>
    <property type="match status" value="2"/>
</dbReference>
<dbReference type="Pfam" id="PF12796">
    <property type="entry name" value="Ank_2"/>
    <property type="match status" value="2"/>
</dbReference>
<dbReference type="InterPro" id="IPR036770">
    <property type="entry name" value="Ankyrin_rpt-contain_sf"/>
</dbReference>
<name>A0AAD4H2D8_9FUNG</name>
<dbReference type="GO" id="GO:0005769">
    <property type="term" value="C:early endosome"/>
    <property type="evidence" value="ECO:0007669"/>
    <property type="project" value="TreeGrafter"/>
</dbReference>
<keyword evidence="6" id="KW-1185">Reference proteome</keyword>
<evidence type="ECO:0000256" key="1">
    <source>
        <dbReference type="ARBA" id="ARBA00007428"/>
    </source>
</evidence>